<dbReference type="PANTHER" id="PTHR11695">
    <property type="entry name" value="ALCOHOL DEHYDROGENASE RELATED"/>
    <property type="match status" value="1"/>
</dbReference>
<sequence length="328" mass="35179">MEGMLLKEYGENSKFEPEQVEKPILKEYQVLIKISASSVNTVDTMIKNMGEDLPFSPKTPAILGMDFAGTAEAVGKDVTNFSIGDEVYGCAGGLGDLQGTLAEYIAADSRLIAHKPKNITMREAAAIPLVGITAYEGLTRANVQKENNVLVHGGAGGVGHLAVQLARHFGANVSATGSGEKQMKIIQGYGASSIDYTTEDVESYVNKHTNGNGFDIVFDTVGGENLKNSFEAAALNAQISTTVSLLELDLSPVHFKGLTLHVVFMLIPMIYNFKREDHGKILSELTKIIEIGAVKPLLDEQKFSMKEVGEAYAHLASGKATGKVVVEN</sequence>
<dbReference type="InterPro" id="IPR020843">
    <property type="entry name" value="ER"/>
</dbReference>
<name>A0ABS9EH72_9FLAO</name>
<dbReference type="InterPro" id="IPR050700">
    <property type="entry name" value="YIM1/Zinc_Alcohol_DH_Fams"/>
</dbReference>
<dbReference type="Pfam" id="PF13602">
    <property type="entry name" value="ADH_zinc_N_2"/>
    <property type="match status" value="1"/>
</dbReference>
<keyword evidence="3" id="KW-1185">Reference proteome</keyword>
<dbReference type="Gene3D" id="3.40.50.720">
    <property type="entry name" value="NAD(P)-binding Rossmann-like Domain"/>
    <property type="match status" value="1"/>
</dbReference>
<dbReference type="RefSeq" id="WP_236134348.1">
    <property type="nucleotide sequence ID" value="NZ_JAKGTH010000009.1"/>
</dbReference>
<accession>A0ABS9EH72</accession>
<protein>
    <submittedName>
        <fullName evidence="2">Zinc-dependent alcohol dehydrogenase family protein</fullName>
    </submittedName>
</protein>
<evidence type="ECO:0000313" key="2">
    <source>
        <dbReference type="EMBL" id="MCF4102201.1"/>
    </source>
</evidence>
<gene>
    <name evidence="2" type="ORF">L1I30_11020</name>
</gene>
<dbReference type="InterPro" id="IPR011032">
    <property type="entry name" value="GroES-like_sf"/>
</dbReference>
<proteinExistence type="predicted"/>
<dbReference type="Pfam" id="PF08240">
    <property type="entry name" value="ADH_N"/>
    <property type="match status" value="1"/>
</dbReference>
<dbReference type="EMBL" id="JAKGTH010000009">
    <property type="protein sequence ID" value="MCF4102201.1"/>
    <property type="molecule type" value="Genomic_DNA"/>
</dbReference>
<dbReference type="PANTHER" id="PTHR11695:SF294">
    <property type="entry name" value="RETICULON-4-INTERACTING PROTEIN 1, MITOCHONDRIAL"/>
    <property type="match status" value="1"/>
</dbReference>
<dbReference type="Gene3D" id="3.90.180.10">
    <property type="entry name" value="Medium-chain alcohol dehydrogenases, catalytic domain"/>
    <property type="match status" value="1"/>
</dbReference>
<dbReference type="InterPro" id="IPR013154">
    <property type="entry name" value="ADH-like_N"/>
</dbReference>
<dbReference type="InterPro" id="IPR036291">
    <property type="entry name" value="NAD(P)-bd_dom_sf"/>
</dbReference>
<evidence type="ECO:0000259" key="1">
    <source>
        <dbReference type="SMART" id="SM00829"/>
    </source>
</evidence>
<dbReference type="CDD" id="cd08272">
    <property type="entry name" value="MDR6"/>
    <property type="match status" value="1"/>
</dbReference>
<comment type="caution">
    <text evidence="2">The sequence shown here is derived from an EMBL/GenBank/DDBJ whole genome shotgun (WGS) entry which is preliminary data.</text>
</comment>
<feature type="domain" description="Enoyl reductase (ER)" evidence="1">
    <location>
        <begin position="10"/>
        <end position="326"/>
    </location>
</feature>
<dbReference type="SUPFAM" id="SSF50129">
    <property type="entry name" value="GroES-like"/>
    <property type="match status" value="1"/>
</dbReference>
<evidence type="ECO:0000313" key="3">
    <source>
        <dbReference type="Proteomes" id="UP001179363"/>
    </source>
</evidence>
<dbReference type="SMART" id="SM00829">
    <property type="entry name" value="PKS_ER"/>
    <property type="match status" value="1"/>
</dbReference>
<organism evidence="2 3">
    <name type="scientific">Gillisia lutea</name>
    <dbReference type="NCBI Taxonomy" id="2909668"/>
    <lineage>
        <taxon>Bacteria</taxon>
        <taxon>Pseudomonadati</taxon>
        <taxon>Bacteroidota</taxon>
        <taxon>Flavobacteriia</taxon>
        <taxon>Flavobacteriales</taxon>
        <taxon>Flavobacteriaceae</taxon>
        <taxon>Gillisia</taxon>
    </lineage>
</organism>
<reference evidence="2" key="1">
    <citation type="submission" date="2022-01" db="EMBL/GenBank/DDBJ databases">
        <title>Gillisia lutea sp. nov., isolated from marine plastic residues from the Malvarosa beach (Valencia, Spain).</title>
        <authorList>
            <person name="Vidal-Verdu A."/>
            <person name="Molina-Menor E."/>
            <person name="Satari L."/>
            <person name="Pascual J."/>
            <person name="Pereto J."/>
            <person name="Porcar M."/>
        </authorList>
    </citation>
    <scope>NUCLEOTIDE SEQUENCE</scope>
    <source>
        <strain evidence="2">M10.2A</strain>
    </source>
</reference>
<dbReference type="Proteomes" id="UP001179363">
    <property type="component" value="Unassembled WGS sequence"/>
</dbReference>
<dbReference type="SUPFAM" id="SSF51735">
    <property type="entry name" value="NAD(P)-binding Rossmann-fold domains"/>
    <property type="match status" value="1"/>
</dbReference>